<dbReference type="GO" id="GO:0030427">
    <property type="term" value="C:site of polarized growth"/>
    <property type="evidence" value="ECO:0007669"/>
    <property type="project" value="TreeGrafter"/>
</dbReference>
<feature type="region of interest" description="Disordered" evidence="1">
    <location>
        <begin position="173"/>
        <end position="239"/>
    </location>
</feature>
<comment type="caution">
    <text evidence="5">The sequence shown here is derived from an EMBL/GenBank/DDBJ whole genome shotgun (WGS) entry which is preliminary data.</text>
</comment>
<dbReference type="Proteomes" id="UP000756346">
    <property type="component" value="Unassembled WGS sequence"/>
</dbReference>
<feature type="region of interest" description="Disordered" evidence="1">
    <location>
        <begin position="1"/>
        <end position="88"/>
    </location>
</feature>
<protein>
    <submittedName>
        <fullName evidence="5">Cell morphogenesis N-terminal-domain-containing protein</fullName>
    </submittedName>
</protein>
<organism evidence="5 6">
    <name type="scientific">Microdochium trichocladiopsis</name>
    <dbReference type="NCBI Taxonomy" id="1682393"/>
    <lineage>
        <taxon>Eukaryota</taxon>
        <taxon>Fungi</taxon>
        <taxon>Dikarya</taxon>
        <taxon>Ascomycota</taxon>
        <taxon>Pezizomycotina</taxon>
        <taxon>Sordariomycetes</taxon>
        <taxon>Xylariomycetidae</taxon>
        <taxon>Xylariales</taxon>
        <taxon>Microdochiaceae</taxon>
        <taxon>Microdochium</taxon>
    </lineage>
</organism>
<accession>A0A9P8Y8P9</accession>
<feature type="domain" description="Cell morphogenesis central region" evidence="4">
    <location>
        <begin position="1170"/>
        <end position="1478"/>
    </location>
</feature>
<feature type="domain" description="Cell morphogenesis central region" evidence="4">
    <location>
        <begin position="1786"/>
        <end position="1953"/>
    </location>
</feature>
<evidence type="ECO:0000313" key="5">
    <source>
        <dbReference type="EMBL" id="KAH7030839.1"/>
    </source>
</evidence>
<reference evidence="5" key="1">
    <citation type="journal article" date="2021" name="Nat. Commun.">
        <title>Genetic determinants of endophytism in the Arabidopsis root mycobiome.</title>
        <authorList>
            <person name="Mesny F."/>
            <person name="Miyauchi S."/>
            <person name="Thiergart T."/>
            <person name="Pickel B."/>
            <person name="Atanasova L."/>
            <person name="Karlsson M."/>
            <person name="Huettel B."/>
            <person name="Barry K.W."/>
            <person name="Haridas S."/>
            <person name="Chen C."/>
            <person name="Bauer D."/>
            <person name="Andreopoulos W."/>
            <person name="Pangilinan J."/>
            <person name="LaButti K."/>
            <person name="Riley R."/>
            <person name="Lipzen A."/>
            <person name="Clum A."/>
            <person name="Drula E."/>
            <person name="Henrissat B."/>
            <person name="Kohler A."/>
            <person name="Grigoriev I.V."/>
            <person name="Martin F.M."/>
            <person name="Hacquard S."/>
        </authorList>
    </citation>
    <scope>NUCLEOTIDE SEQUENCE</scope>
    <source>
        <strain evidence="5">MPI-CAGE-CH-0230</strain>
    </source>
</reference>
<feature type="domain" description="Cell morphogenesis protein N-terminal" evidence="2">
    <location>
        <begin position="380"/>
        <end position="962"/>
    </location>
</feature>
<dbReference type="RefSeq" id="XP_046012519.1">
    <property type="nucleotide sequence ID" value="XM_046149980.1"/>
</dbReference>
<evidence type="ECO:0000259" key="2">
    <source>
        <dbReference type="Pfam" id="PF14222"/>
    </source>
</evidence>
<gene>
    <name evidence="5" type="ORF">B0I36DRAFT_243391</name>
</gene>
<dbReference type="PANTHER" id="PTHR12295">
    <property type="entry name" value="FURRY-RELATED"/>
    <property type="match status" value="1"/>
</dbReference>
<dbReference type="Pfam" id="PF14228">
    <property type="entry name" value="MOR2-PAG1_mid"/>
    <property type="match status" value="3"/>
</dbReference>
<dbReference type="GeneID" id="70179526"/>
<evidence type="ECO:0000259" key="3">
    <source>
        <dbReference type="Pfam" id="PF14225"/>
    </source>
</evidence>
<feature type="domain" description="Cell morphogenesis protein C-terminal" evidence="3">
    <location>
        <begin position="2007"/>
        <end position="2256"/>
    </location>
</feature>
<dbReference type="InterPro" id="IPR025614">
    <property type="entry name" value="Cell_morpho_N"/>
</dbReference>
<dbReference type="SUPFAM" id="SSF48371">
    <property type="entry name" value="ARM repeat"/>
    <property type="match status" value="2"/>
</dbReference>
<dbReference type="InterPro" id="IPR039867">
    <property type="entry name" value="Furry/Tao3/Mor2"/>
</dbReference>
<feature type="region of interest" description="Disordered" evidence="1">
    <location>
        <begin position="1147"/>
        <end position="1166"/>
    </location>
</feature>
<dbReference type="Pfam" id="PF14222">
    <property type="entry name" value="MOR2-PAG1_N"/>
    <property type="match status" value="1"/>
</dbReference>
<feature type="compositionally biased region" description="Polar residues" evidence="1">
    <location>
        <begin position="9"/>
        <end position="27"/>
    </location>
</feature>
<dbReference type="InterPro" id="IPR029473">
    <property type="entry name" value="MOR2-PAG1_mid"/>
</dbReference>
<dbReference type="InterPro" id="IPR025481">
    <property type="entry name" value="Cell_Morphogen_C"/>
</dbReference>
<sequence length="2636" mass="292534">MLPDAHLQDSPTYHTQRPSSRLNTLIDQETDGRDHTLRHRSPDSAVSRSVVHSRESSIDKISSGGGLAGIPESPRNVTSAASPGLRGGIPRGGLGGIIERVVDPKSATYGHHRQTSIVHGIQHSRNGSASSTSSPLSPQMIAAAGVGFLPERPDTRTLHRLDSEVSLASMASRAPTALSGATATSAIGQATDRNMSISDVPSDATVRKSERNQSRTRRDHRQQQSQSARPPQAREESLPSVGSYALTVLFTAFTASAEEKISQCNTVPFDPEPNIEAICGQGADPAFDQFIVALAQLAKHRPKPLIDMIMLWRRKRSEEANEARTELQAIKAAQNPANALVRRNTEPLQMMAGAGATAEPVKSPMPESLAAKQLYTAQLERRSNVAIFILCRVLLEIISQSTYESIGKEMENKLEDIIFGQLTMADSEQLHLSPLKMANWNIFTQLLGAMSDINFVIVTQKFMSSLERLQQEAASRSPAILNRSVDGKMELILGGMKHVRIKIDKESDWEKSCNFLVALGRLFANSHGQRVKWAFCHALENFLLPVAANATAAHLTSPRWGEVISNISPRLAQMFVKPRHWHTAFPLTATMLCVSPPETFSSQWLQLVRPLQTKLKDRSTRAVALQVVSRLLWNYLYRCNEPITAVARKVDEVMQLILPPSRRTFAPVDIAPASPVVQMIRFIGYKFPEYCCKSIIFPLINAELFISNKELKVDQLDPDRVVIGIRAFLAMLADLEKREHGRPPFPQSYPIFASERQGPASPMPTSLRGVSRPVPLLAEQDASLSKPVITSNLAEGALECYKQFSEILGKITIICDNAFGGQAALDEKFSTSAGPKTPISDTFNFTRRDDQNPVDQKQSFYDLLHVAVQALPRCLSAEIPFTPLINLLCTGTAHVQRNIADSSARSLKSIAHQSYAQPVTTGFARFIFNFDDRYSTMSDGGMLGPSHIESTLRLYVELLQIWRDEIRQKTKEAALNSSDPNGTDKRGMQLDLSNIWAEVEHVEARGLFFLCSQSRRVRHFAITVLRLITEFDEALGKSGSEEAGDDRLINILENKSKEVMSVKDDHLSLAERSRLQKGMQNGNNQGALIELCTSDVSYDTTLWFKLFPNFIRIAYDRYPFTVTISRDLVCERVLQMFQPIMELAKPRRGPYSGAEPSSGRFPARSPGAHTDVVVEQWKLYLTFACTTLGDTGTSSERPSQDSQHARKASKIADKIVSARTLFKFLTPLLMAPSAPVREAVVLAMGSININTYRALLEDLQAQGIRCNDDAKARLHQRANSGPRLMDNRVDLLRTELTHVYKLTAHFLKDPVAFNDDWIMNYLCSYTKDLKIFLMDGEVQMNWEYQTLRRHYCGLMEELFEGINRTNDPSRWMTFESRKSSFTLMEDWCGFSPNQQAIKEREDTIRQSVINQQALGEQQTISASMEIEKSRLRTAALNAMAALCAGPISVTTESGVVLGFDSRRMIQWIESTFDSGSDRTNASGRRALKNMLVHNKEWPYLLDHCISKCYTAQAMKVQENYFAVVTDVLLEHPDYPSPAWRLLGLCLFTLGNDQSEVRSKSARVLRALEERKQAVRGTKLRDFDVSISDKTKAVYKLAQFEISMRLAKQNPDMAFHIFSEFSFHFKKLDQGAQRNAIAAILPWIQTIELQVDPNGGPTAQSYVLLANLLELTIKSSAALHNEVQALWQAVATGPSPGNVRLILDFIISLCLERREQNFVEYAKQIVVFLASTSSVSGSKVVEFLLMQISPKAMVPNEKRETNLPPPDIIQLPYCADLSEVLPIGPKQAGLSLGQLSLILLVDLMVAPIQLTADNLPLLLHVITVLWDHYTPLVQEQAREMLVHLVHELVISKLDDDNNTASPETKASVERLIESVRQHEQSVVWGYDDNNGRVDDREHKVPPGMEKLTSEVVQTFEISFPGVKEQWSRLALTWATSCPVRHVACRSFQIFRCILTNSVDQLMLGDMLARLSNTISDEDTEIQAFSMEILTTLEALTIKLEAEQLLTFPQLFWTTCACLDSINEAEFLKAVDMLNVYLEKLDFHSPMVRATLLDGRPPSWRDDFGGLQPLLYKGLRSSICLQATLKALDSLVQLPSDPLIGDDNRLFFTVIANFPRFMQAVEDGSLPDDVLGTAQILHAVAEAQGLGPLYALLDVLAHSRIGSGDDFRAELFAALREFFLPQLDLEMIIMLMGFLTNSNASVKIQTMRLLCTILPQIDVRRPDISGLGSDLISPLLRLLQTEFCMQALEVMNCMMTMTSTPMDDLHVRMSMTHPSAKATRKEYDRTKSLFGIPEESGWAVPVPAVKTENTRHNVHQAFYICQADAGEGLATEPTPTPEVEFHTDEYNFGYFDMSSRSETMMSDDLRGADHVADLVTKLDSLDDFFDDMSQTSPSDGRSSRTVTEFTGDGFENGPQLYDEQVLPILQQASSNTSFQNGFVDRPVLPRSDTANTMTPGAFNAGLAMRNAAVNRPLMHSRSVTSPSAPASYQNQVGDLTSDEEYTEDVFSDGDEDLRMAHDGGLPSASSAGFAVSGTGGFSPVLPASAGAASDGGSFSFETMIKNTKQSTRTHMRRLTGGKTREAERQRDLFRTNNSTGGSISGVAMGSPQVPKVPDSYLQLSAAVAAKPATPSSAPGDML</sequence>
<feature type="region of interest" description="Disordered" evidence="1">
    <location>
        <begin position="2559"/>
        <end position="2604"/>
    </location>
</feature>
<dbReference type="OrthoDB" id="6287725at2759"/>
<dbReference type="EMBL" id="JAGTJQ010000005">
    <property type="protein sequence ID" value="KAH7030839.1"/>
    <property type="molecule type" value="Genomic_DNA"/>
</dbReference>
<dbReference type="Pfam" id="PF14225">
    <property type="entry name" value="MOR2-PAG1_C"/>
    <property type="match status" value="1"/>
</dbReference>
<feature type="compositionally biased region" description="Polar residues" evidence="1">
    <location>
        <begin position="179"/>
        <end position="199"/>
    </location>
</feature>
<proteinExistence type="predicted"/>
<name>A0A9P8Y8P9_9PEZI</name>
<dbReference type="PANTHER" id="PTHR12295:SF30">
    <property type="entry name" value="PROTEIN FURRY"/>
    <property type="match status" value="1"/>
</dbReference>
<evidence type="ECO:0000256" key="1">
    <source>
        <dbReference type="SAM" id="MobiDB-lite"/>
    </source>
</evidence>
<evidence type="ECO:0000259" key="4">
    <source>
        <dbReference type="Pfam" id="PF14228"/>
    </source>
</evidence>
<dbReference type="GO" id="GO:0000902">
    <property type="term" value="P:cell morphogenesis"/>
    <property type="evidence" value="ECO:0007669"/>
    <property type="project" value="InterPro"/>
</dbReference>
<keyword evidence="6" id="KW-1185">Reference proteome</keyword>
<dbReference type="InterPro" id="IPR016024">
    <property type="entry name" value="ARM-type_fold"/>
</dbReference>
<feature type="domain" description="Cell morphogenesis central region" evidence="4">
    <location>
        <begin position="1484"/>
        <end position="1752"/>
    </location>
</feature>
<feature type="compositionally biased region" description="Basic and acidic residues" evidence="1">
    <location>
        <begin position="2576"/>
        <end position="2587"/>
    </location>
</feature>
<evidence type="ECO:0000313" key="6">
    <source>
        <dbReference type="Proteomes" id="UP000756346"/>
    </source>
</evidence>
<dbReference type="GO" id="GO:0005938">
    <property type="term" value="C:cell cortex"/>
    <property type="evidence" value="ECO:0007669"/>
    <property type="project" value="TreeGrafter"/>
</dbReference>